<keyword evidence="3" id="KW-1185">Reference proteome</keyword>
<dbReference type="OrthoDB" id="9934260at2"/>
<evidence type="ECO:0000313" key="3">
    <source>
        <dbReference type="Proteomes" id="UP000324233"/>
    </source>
</evidence>
<organism evidence="2 3">
    <name type="scientific">Aquisphaera giovannonii</name>
    <dbReference type="NCBI Taxonomy" id="406548"/>
    <lineage>
        <taxon>Bacteria</taxon>
        <taxon>Pseudomonadati</taxon>
        <taxon>Planctomycetota</taxon>
        <taxon>Planctomycetia</taxon>
        <taxon>Isosphaerales</taxon>
        <taxon>Isosphaeraceae</taxon>
        <taxon>Aquisphaera</taxon>
    </lineage>
</organism>
<feature type="compositionally biased region" description="Basic and acidic residues" evidence="1">
    <location>
        <begin position="85"/>
        <end position="102"/>
    </location>
</feature>
<feature type="region of interest" description="Disordered" evidence="1">
    <location>
        <begin position="77"/>
        <end position="102"/>
    </location>
</feature>
<dbReference type="RefSeq" id="WP_148598302.1">
    <property type="nucleotide sequence ID" value="NZ_CP042997.1"/>
</dbReference>
<dbReference type="Proteomes" id="UP000324233">
    <property type="component" value="Chromosome"/>
</dbReference>
<sequence length="102" mass="10867">MSVTEETIEAILDPNGEIRLTQRPQLPPGPVRVTIRTAEPGAATRHGLADVIRDIAAGQRSRGFAGRSPADLLAEDAASLDEDAERDRELDAARREAPAEGA</sequence>
<reference evidence="2 3" key="1">
    <citation type="submission" date="2019-08" db="EMBL/GenBank/DDBJ databases">
        <title>Deep-cultivation of Planctomycetes and their phenomic and genomic characterization uncovers novel biology.</title>
        <authorList>
            <person name="Wiegand S."/>
            <person name="Jogler M."/>
            <person name="Boedeker C."/>
            <person name="Pinto D."/>
            <person name="Vollmers J."/>
            <person name="Rivas-Marin E."/>
            <person name="Kohn T."/>
            <person name="Peeters S.H."/>
            <person name="Heuer A."/>
            <person name="Rast P."/>
            <person name="Oberbeckmann S."/>
            <person name="Bunk B."/>
            <person name="Jeske O."/>
            <person name="Meyerdierks A."/>
            <person name="Storesund J.E."/>
            <person name="Kallscheuer N."/>
            <person name="Luecker S."/>
            <person name="Lage O.M."/>
            <person name="Pohl T."/>
            <person name="Merkel B.J."/>
            <person name="Hornburger P."/>
            <person name="Mueller R.-W."/>
            <person name="Bruemmer F."/>
            <person name="Labrenz M."/>
            <person name="Spormann A.M."/>
            <person name="Op den Camp H."/>
            <person name="Overmann J."/>
            <person name="Amann R."/>
            <person name="Jetten M.S.M."/>
            <person name="Mascher T."/>
            <person name="Medema M.H."/>
            <person name="Devos D.P."/>
            <person name="Kaster A.-K."/>
            <person name="Ovreas L."/>
            <person name="Rohde M."/>
            <person name="Galperin M.Y."/>
            <person name="Jogler C."/>
        </authorList>
    </citation>
    <scope>NUCLEOTIDE SEQUENCE [LARGE SCALE GENOMIC DNA]</scope>
    <source>
        <strain evidence="2 3">OJF2</strain>
    </source>
</reference>
<evidence type="ECO:0000256" key="1">
    <source>
        <dbReference type="SAM" id="MobiDB-lite"/>
    </source>
</evidence>
<proteinExistence type="predicted"/>
<protein>
    <submittedName>
        <fullName evidence="2">Uncharacterized protein</fullName>
    </submittedName>
</protein>
<gene>
    <name evidence="2" type="ORF">OJF2_75290</name>
</gene>
<name>A0A5B9WF81_9BACT</name>
<dbReference type="KEGG" id="agv:OJF2_75290"/>
<dbReference type="AlphaFoldDB" id="A0A5B9WF81"/>
<dbReference type="EMBL" id="CP042997">
    <property type="protein sequence ID" value="QEH38919.1"/>
    <property type="molecule type" value="Genomic_DNA"/>
</dbReference>
<evidence type="ECO:0000313" key="2">
    <source>
        <dbReference type="EMBL" id="QEH38919.1"/>
    </source>
</evidence>
<accession>A0A5B9WF81</accession>